<evidence type="ECO:0000256" key="3">
    <source>
        <dbReference type="ARBA" id="ARBA00022692"/>
    </source>
</evidence>
<feature type="domain" description="DUF4131" evidence="9">
    <location>
        <begin position="7"/>
        <end position="147"/>
    </location>
</feature>
<dbReference type="InterPro" id="IPR004797">
    <property type="entry name" value="Competence_ComEC/Rec2"/>
</dbReference>
<comment type="caution">
    <text evidence="10">The sequence shown here is derived from an EMBL/GenBank/DDBJ whole genome shotgun (WGS) entry which is preliminary data.</text>
</comment>
<feature type="transmembrane region" description="Helical" evidence="6">
    <location>
        <begin position="495"/>
        <end position="512"/>
    </location>
</feature>
<accession>A0A9D2R3H2</accession>
<dbReference type="Pfam" id="PF13567">
    <property type="entry name" value="DUF4131"/>
    <property type="match status" value="1"/>
</dbReference>
<dbReference type="NCBIfam" id="TIGR00360">
    <property type="entry name" value="ComEC_N-term"/>
    <property type="match status" value="1"/>
</dbReference>
<dbReference type="InterPro" id="IPR025405">
    <property type="entry name" value="DUF4131"/>
</dbReference>
<keyword evidence="3 6" id="KW-0812">Transmembrane</keyword>
<dbReference type="SUPFAM" id="SSF56281">
    <property type="entry name" value="Metallo-hydrolase/oxidoreductase"/>
    <property type="match status" value="1"/>
</dbReference>
<evidence type="ECO:0000256" key="2">
    <source>
        <dbReference type="ARBA" id="ARBA00022475"/>
    </source>
</evidence>
<feature type="domain" description="ComEC/Rec2-related protein" evidence="8">
    <location>
        <begin position="194"/>
        <end position="512"/>
    </location>
</feature>
<dbReference type="Pfam" id="PF03772">
    <property type="entry name" value="Competence"/>
    <property type="match status" value="1"/>
</dbReference>
<dbReference type="PANTHER" id="PTHR30619:SF1">
    <property type="entry name" value="RECOMBINATION PROTEIN 2"/>
    <property type="match status" value="1"/>
</dbReference>
<dbReference type="GO" id="GO:0005886">
    <property type="term" value="C:plasma membrane"/>
    <property type="evidence" value="ECO:0007669"/>
    <property type="project" value="UniProtKB-SubCell"/>
</dbReference>
<evidence type="ECO:0000259" key="7">
    <source>
        <dbReference type="Pfam" id="PF00753"/>
    </source>
</evidence>
<dbReference type="GO" id="GO:0030420">
    <property type="term" value="P:establishment of competence for transformation"/>
    <property type="evidence" value="ECO:0007669"/>
    <property type="project" value="InterPro"/>
</dbReference>
<dbReference type="CDD" id="cd07731">
    <property type="entry name" value="ComA-like_MBL-fold"/>
    <property type="match status" value="1"/>
</dbReference>
<evidence type="ECO:0000256" key="1">
    <source>
        <dbReference type="ARBA" id="ARBA00004651"/>
    </source>
</evidence>
<comment type="subcellular location">
    <subcellularLocation>
        <location evidence="1">Cell membrane</location>
        <topology evidence="1">Multi-pass membrane protein</topology>
    </subcellularLocation>
</comment>
<feature type="transmembrane region" description="Helical" evidence="6">
    <location>
        <begin position="519"/>
        <end position="535"/>
    </location>
</feature>
<keyword evidence="2" id="KW-1003">Cell membrane</keyword>
<evidence type="ECO:0000259" key="8">
    <source>
        <dbReference type="Pfam" id="PF03772"/>
    </source>
</evidence>
<reference evidence="10" key="1">
    <citation type="journal article" date="2021" name="PeerJ">
        <title>Extensive microbial diversity within the chicken gut microbiome revealed by metagenomics and culture.</title>
        <authorList>
            <person name="Gilroy R."/>
            <person name="Ravi A."/>
            <person name="Getino M."/>
            <person name="Pursley I."/>
            <person name="Horton D.L."/>
            <person name="Alikhan N.F."/>
            <person name="Baker D."/>
            <person name="Gharbi K."/>
            <person name="Hall N."/>
            <person name="Watson M."/>
            <person name="Adriaenssens E.M."/>
            <person name="Foster-Nyarko E."/>
            <person name="Jarju S."/>
            <person name="Secka A."/>
            <person name="Antonio M."/>
            <person name="Oren A."/>
            <person name="Chaudhuri R.R."/>
            <person name="La Ragione R."/>
            <person name="Hildebrand F."/>
            <person name="Pallen M.J."/>
        </authorList>
    </citation>
    <scope>NUCLEOTIDE SEQUENCE</scope>
    <source>
        <strain evidence="10">ChiHjej8B7-25341</strain>
    </source>
</reference>
<evidence type="ECO:0000313" key="11">
    <source>
        <dbReference type="Proteomes" id="UP000823851"/>
    </source>
</evidence>
<evidence type="ECO:0000256" key="5">
    <source>
        <dbReference type="ARBA" id="ARBA00023136"/>
    </source>
</evidence>
<dbReference type="InterPro" id="IPR004477">
    <property type="entry name" value="ComEC_N"/>
</dbReference>
<reference evidence="10" key="2">
    <citation type="submission" date="2021-04" db="EMBL/GenBank/DDBJ databases">
        <authorList>
            <person name="Gilroy R."/>
        </authorList>
    </citation>
    <scope>NUCLEOTIDE SEQUENCE</scope>
    <source>
        <strain evidence="10">ChiHjej8B7-25341</strain>
    </source>
</reference>
<keyword evidence="4 6" id="KW-1133">Transmembrane helix</keyword>
<feature type="transmembrane region" description="Helical" evidence="6">
    <location>
        <begin position="214"/>
        <end position="237"/>
    </location>
</feature>
<keyword evidence="5 6" id="KW-0472">Membrane</keyword>
<dbReference type="InterPro" id="IPR052159">
    <property type="entry name" value="Competence_DNA_uptake"/>
</dbReference>
<dbReference type="Gene3D" id="3.60.15.10">
    <property type="entry name" value="Ribonuclease Z/Hydroxyacylglutathione hydrolase-like"/>
    <property type="match status" value="1"/>
</dbReference>
<feature type="non-terminal residue" evidence="10">
    <location>
        <position position="1"/>
    </location>
</feature>
<dbReference type="NCBIfam" id="TIGR00361">
    <property type="entry name" value="ComEC_Rec2"/>
    <property type="match status" value="1"/>
</dbReference>
<feature type="domain" description="Metallo-beta-lactamase" evidence="7">
    <location>
        <begin position="546"/>
        <end position="642"/>
    </location>
</feature>
<dbReference type="InterPro" id="IPR001279">
    <property type="entry name" value="Metallo-B-lactamas"/>
</dbReference>
<evidence type="ECO:0000256" key="4">
    <source>
        <dbReference type="ARBA" id="ARBA00022989"/>
    </source>
</evidence>
<evidence type="ECO:0000256" key="6">
    <source>
        <dbReference type="SAM" id="Phobius"/>
    </source>
</evidence>
<protein>
    <submittedName>
        <fullName evidence="10">DNA internalization-related competence protein ComEC/Rec2</fullName>
    </submittedName>
</protein>
<evidence type="ECO:0000313" key="10">
    <source>
        <dbReference type="EMBL" id="HJD32898.1"/>
    </source>
</evidence>
<feature type="transmembrane region" description="Helical" evidence="6">
    <location>
        <begin position="249"/>
        <end position="268"/>
    </location>
</feature>
<feature type="transmembrane region" description="Helical" evidence="6">
    <location>
        <begin position="427"/>
        <end position="451"/>
    </location>
</feature>
<name>A0A9D2R3H2_9FIRM</name>
<dbReference type="InterPro" id="IPR036866">
    <property type="entry name" value="RibonucZ/Hydroxyglut_hydro"/>
</dbReference>
<proteinExistence type="predicted"/>
<dbReference type="Pfam" id="PF00753">
    <property type="entry name" value="Lactamase_B"/>
    <property type="match status" value="1"/>
</dbReference>
<dbReference type="InterPro" id="IPR035681">
    <property type="entry name" value="ComA-like_MBL"/>
</dbReference>
<organism evidence="10 11">
    <name type="scientific">Candidatus Eisenbergiella stercorigallinarum</name>
    <dbReference type="NCBI Taxonomy" id="2838557"/>
    <lineage>
        <taxon>Bacteria</taxon>
        <taxon>Bacillati</taxon>
        <taxon>Bacillota</taxon>
        <taxon>Clostridia</taxon>
        <taxon>Lachnospirales</taxon>
        <taxon>Lachnospiraceae</taxon>
        <taxon>Eisenbergiella</taxon>
    </lineage>
</organism>
<sequence length="840" mass="90788">DMRRPLAAASLLFITTVRLVTLLHPLPVPKPDRADGQQAEYTGTVSDIICYTDTESGEPVRLVYLGNAASSSVPSFQEAVPASRDGGIPSSDPAGSYQIICRLSEHSYLPKIGSLIRCKGEVSHFREATNPGEFDAKKYYNRQGYAFELRDVSVTGAGQDYSSYRQLLWKLKTRMGRALELLLSPEDASVMKAMLLGEKKGMDQEIKSLYQAAGISHVVAISGLHISILGMGVFHLLRRLFGRLGRPGSGQLPACAVSAFFLLSFLFMTGFSASSMRAGIMFALSLAARLLGRTYDTATALAVAAALLLVENPAWIDDTGFQLSFTAALAASIAVPAFSRMDPLRDWLLKRNAGGNIQRYRKPKSGSPPWGRAKHSWKDIPVRLRDRLGESIPSGFRSSFCVSMVTLPLVLSSFYEWNVLSVAVNLVVIPLMGILLGGCILLASLGSLLLFAGEEWLSLLTPAALPVKGILFLYETLCLAGSTGGIGLFRPGAPQLWQILLFYACLLALFLSAGKLPRIAGYVSCAFLCLIFLMGKPAGIQVTMLDVGQGDCIYIRTPDGSHYLCDGGSTSKLQTGTWQVIPFLKHQGVSRLELIFISHCDTDHISAIKEILDWSGEGKVKIGGLVLAASGTEDEMRASLIETAQKNGVPVYRMEAGDQIRRGSALFQAVYPFSEKNASGKASADRNASSLVLRFSRLRGSEAPSMEADTPKQGRPKETFSLLLTGDLEAGGEKQILERCPELVSGCTILKTAHHGSDTSTSQAFLDAARPQAALISCGRNNSYGHPHEEVLSRLDAAGIPVFLTAERGAITVREQNGTVTVETFLRPEDGRAARGRLRP</sequence>
<dbReference type="PANTHER" id="PTHR30619">
    <property type="entry name" value="DNA INTERNALIZATION/COMPETENCE PROTEIN COMEC/REC2"/>
    <property type="match status" value="1"/>
</dbReference>
<dbReference type="EMBL" id="DWUW01000377">
    <property type="protein sequence ID" value="HJD32898.1"/>
    <property type="molecule type" value="Genomic_DNA"/>
</dbReference>
<gene>
    <name evidence="10" type="ORF">H9912_13305</name>
</gene>
<evidence type="ECO:0000259" key="9">
    <source>
        <dbReference type="Pfam" id="PF13567"/>
    </source>
</evidence>
<dbReference type="Proteomes" id="UP000823851">
    <property type="component" value="Unassembled WGS sequence"/>
</dbReference>
<dbReference type="AlphaFoldDB" id="A0A9D2R3H2"/>
<feature type="transmembrane region" description="Helical" evidence="6">
    <location>
        <begin position="395"/>
        <end position="415"/>
    </location>
</feature>